<dbReference type="Pfam" id="PF12840">
    <property type="entry name" value="HTH_20"/>
    <property type="match status" value="1"/>
</dbReference>
<dbReference type="PANTHER" id="PTHR38600">
    <property type="entry name" value="TRANSCRIPTIONAL REGULATORY PROTEIN"/>
    <property type="match status" value="1"/>
</dbReference>
<dbReference type="Proteomes" id="UP000295632">
    <property type="component" value="Unassembled WGS sequence"/>
</dbReference>
<gene>
    <name evidence="3" type="ORF">EV213_11775</name>
</gene>
<keyword evidence="4" id="KW-1185">Reference proteome</keyword>
<evidence type="ECO:0000313" key="3">
    <source>
        <dbReference type="EMBL" id="TDQ36611.1"/>
    </source>
</evidence>
<dbReference type="CDD" id="cd00090">
    <property type="entry name" value="HTH_ARSR"/>
    <property type="match status" value="1"/>
</dbReference>
<dbReference type="InterPro" id="IPR036388">
    <property type="entry name" value="WH-like_DNA-bd_sf"/>
</dbReference>
<dbReference type="AlphaFoldDB" id="A0A4R6TTI9"/>
<name>A0A4R6TTI9_9BACI</name>
<dbReference type="SUPFAM" id="SSF46785">
    <property type="entry name" value="Winged helix' DNA-binding domain"/>
    <property type="match status" value="1"/>
</dbReference>
<dbReference type="PROSITE" id="PS50987">
    <property type="entry name" value="HTH_ARSR_2"/>
    <property type="match status" value="1"/>
</dbReference>
<dbReference type="RefSeq" id="WP_133581647.1">
    <property type="nucleotide sequence ID" value="NZ_SNYJ01000017.1"/>
</dbReference>
<comment type="caution">
    <text evidence="3">The sequence shown here is derived from an EMBL/GenBank/DDBJ whole genome shotgun (WGS) entry which is preliminary data.</text>
</comment>
<dbReference type="OrthoDB" id="9799175at2"/>
<dbReference type="EMBL" id="SNYJ01000017">
    <property type="protein sequence ID" value="TDQ36611.1"/>
    <property type="molecule type" value="Genomic_DNA"/>
</dbReference>
<sequence>MSAEAIFTALGEPVRRDLLETIAAQGPQTATELSRNFPITRQAILKHLNVLEGAALVTVQQQGRDKRYELSTAPLNELTAWVEAIGTRSEERLQRLKAMLESEE</sequence>
<dbReference type="Gene3D" id="1.10.10.10">
    <property type="entry name" value="Winged helix-like DNA-binding domain superfamily/Winged helix DNA-binding domain"/>
    <property type="match status" value="1"/>
</dbReference>
<dbReference type="GO" id="GO:0003677">
    <property type="term" value="F:DNA binding"/>
    <property type="evidence" value="ECO:0007669"/>
    <property type="project" value="UniProtKB-KW"/>
</dbReference>
<feature type="domain" description="HTH arsR-type" evidence="2">
    <location>
        <begin position="1"/>
        <end position="90"/>
    </location>
</feature>
<dbReference type="NCBIfam" id="NF033788">
    <property type="entry name" value="HTH_metalloreg"/>
    <property type="match status" value="1"/>
</dbReference>
<keyword evidence="1" id="KW-0238">DNA-binding</keyword>
<dbReference type="InterPro" id="IPR036390">
    <property type="entry name" value="WH_DNA-bd_sf"/>
</dbReference>
<reference evidence="3 4" key="1">
    <citation type="submission" date="2019-03" db="EMBL/GenBank/DDBJ databases">
        <title>Genomic Encyclopedia of Type Strains, Phase IV (KMG-IV): sequencing the most valuable type-strain genomes for metagenomic binning, comparative biology and taxonomic classification.</title>
        <authorList>
            <person name="Goeker M."/>
        </authorList>
    </citation>
    <scope>NUCLEOTIDE SEQUENCE [LARGE SCALE GENOMIC DNA]</scope>
    <source>
        <strain evidence="3 4">DSM 28697</strain>
    </source>
</reference>
<dbReference type="GO" id="GO:0003700">
    <property type="term" value="F:DNA-binding transcription factor activity"/>
    <property type="evidence" value="ECO:0007669"/>
    <property type="project" value="InterPro"/>
</dbReference>
<dbReference type="InterPro" id="IPR011991">
    <property type="entry name" value="ArsR-like_HTH"/>
</dbReference>
<protein>
    <submittedName>
        <fullName evidence="3">ArsR family transcriptional regulator</fullName>
    </submittedName>
</protein>
<accession>A0A4R6TTI9</accession>
<dbReference type="SMART" id="SM00418">
    <property type="entry name" value="HTH_ARSR"/>
    <property type="match status" value="1"/>
</dbReference>
<proteinExistence type="predicted"/>
<dbReference type="PANTHER" id="PTHR38600:SF1">
    <property type="entry name" value="TRANSCRIPTIONAL REGULATORY PROTEIN"/>
    <property type="match status" value="1"/>
</dbReference>
<organism evidence="3 4">
    <name type="scientific">Aureibacillus halotolerans</name>
    <dbReference type="NCBI Taxonomy" id="1508390"/>
    <lineage>
        <taxon>Bacteria</taxon>
        <taxon>Bacillati</taxon>
        <taxon>Bacillota</taxon>
        <taxon>Bacilli</taxon>
        <taxon>Bacillales</taxon>
        <taxon>Bacillaceae</taxon>
        <taxon>Aureibacillus</taxon>
    </lineage>
</organism>
<dbReference type="InterPro" id="IPR001845">
    <property type="entry name" value="HTH_ArsR_DNA-bd_dom"/>
</dbReference>
<evidence type="ECO:0000256" key="1">
    <source>
        <dbReference type="ARBA" id="ARBA00023125"/>
    </source>
</evidence>
<evidence type="ECO:0000313" key="4">
    <source>
        <dbReference type="Proteomes" id="UP000295632"/>
    </source>
</evidence>
<evidence type="ECO:0000259" key="2">
    <source>
        <dbReference type="PROSITE" id="PS50987"/>
    </source>
</evidence>